<name>A0AAV4S955_CAEEX</name>
<reference evidence="2 3" key="1">
    <citation type="submission" date="2021-06" db="EMBL/GenBank/DDBJ databases">
        <title>Caerostris extrusa draft genome.</title>
        <authorList>
            <person name="Kono N."/>
            <person name="Arakawa K."/>
        </authorList>
    </citation>
    <scope>NUCLEOTIDE SEQUENCE [LARGE SCALE GENOMIC DNA]</scope>
</reference>
<accession>A0AAV4S955</accession>
<evidence type="ECO:0000256" key="1">
    <source>
        <dbReference type="SAM" id="MobiDB-lite"/>
    </source>
</evidence>
<comment type="caution">
    <text evidence="2">The sequence shown here is derived from an EMBL/GenBank/DDBJ whole genome shotgun (WGS) entry which is preliminary data.</text>
</comment>
<sequence length="130" mass="15175">MQQKEKIPTRKDEEENKYEDQKGPDTKKEYIGEKAQETHDHVDSYYAADGRCDLLVVHSGQRLVQKNDLKAWPLVWLMICSFINLARTISKRFEDTKPNIVPPNLKTTLQFLPPNLRTSLIKYISCKILK</sequence>
<protein>
    <submittedName>
        <fullName evidence="2">Uncharacterized protein</fullName>
    </submittedName>
</protein>
<proteinExistence type="predicted"/>
<keyword evidence="3" id="KW-1185">Reference proteome</keyword>
<gene>
    <name evidence="2" type="ORF">CEXT_421401</name>
</gene>
<evidence type="ECO:0000313" key="3">
    <source>
        <dbReference type="Proteomes" id="UP001054945"/>
    </source>
</evidence>
<feature type="region of interest" description="Disordered" evidence="1">
    <location>
        <begin position="1"/>
        <end position="31"/>
    </location>
</feature>
<evidence type="ECO:0000313" key="2">
    <source>
        <dbReference type="EMBL" id="GIY28955.1"/>
    </source>
</evidence>
<dbReference type="Proteomes" id="UP001054945">
    <property type="component" value="Unassembled WGS sequence"/>
</dbReference>
<organism evidence="2 3">
    <name type="scientific">Caerostris extrusa</name>
    <name type="common">Bark spider</name>
    <name type="synonym">Caerostris bankana</name>
    <dbReference type="NCBI Taxonomy" id="172846"/>
    <lineage>
        <taxon>Eukaryota</taxon>
        <taxon>Metazoa</taxon>
        <taxon>Ecdysozoa</taxon>
        <taxon>Arthropoda</taxon>
        <taxon>Chelicerata</taxon>
        <taxon>Arachnida</taxon>
        <taxon>Araneae</taxon>
        <taxon>Araneomorphae</taxon>
        <taxon>Entelegynae</taxon>
        <taxon>Araneoidea</taxon>
        <taxon>Araneidae</taxon>
        <taxon>Caerostris</taxon>
    </lineage>
</organism>
<dbReference type="AlphaFoldDB" id="A0AAV4S955"/>
<dbReference type="EMBL" id="BPLR01009008">
    <property type="protein sequence ID" value="GIY28955.1"/>
    <property type="molecule type" value="Genomic_DNA"/>
</dbReference>